<keyword evidence="3" id="KW-0472">Membrane</keyword>
<dbReference type="PANTHER" id="PTHR13871:SF96">
    <property type="entry name" value="THIOREDOXIN DOMAIN-CONTAINING PROTEIN"/>
    <property type="match status" value="1"/>
</dbReference>
<evidence type="ECO:0000256" key="2">
    <source>
        <dbReference type="ARBA" id="ARBA00023027"/>
    </source>
</evidence>
<keyword evidence="1" id="KW-0560">Oxidoreductase</keyword>
<keyword evidence="3" id="KW-0812">Transmembrane</keyword>
<evidence type="ECO:0000313" key="5">
    <source>
        <dbReference type="Proteomes" id="UP000596660"/>
    </source>
</evidence>
<feature type="transmembrane region" description="Helical" evidence="3">
    <location>
        <begin position="209"/>
        <end position="229"/>
    </location>
</feature>
<evidence type="ECO:0000256" key="3">
    <source>
        <dbReference type="SAM" id="Phobius"/>
    </source>
</evidence>
<protein>
    <submittedName>
        <fullName evidence="4">Uncharacterized protein</fullName>
    </submittedName>
</protein>
<dbReference type="Proteomes" id="UP000596660">
    <property type="component" value="Unplaced"/>
</dbReference>
<keyword evidence="5" id="KW-1185">Reference proteome</keyword>
<reference evidence="4" key="1">
    <citation type="journal article" date="2017" name="Nature">
        <title>The genome of Chenopodium quinoa.</title>
        <authorList>
            <person name="Jarvis D.E."/>
            <person name="Ho Y.S."/>
            <person name="Lightfoot D.J."/>
            <person name="Schmoeckel S.M."/>
            <person name="Li B."/>
            <person name="Borm T.J.A."/>
            <person name="Ohyanagi H."/>
            <person name="Mineta K."/>
            <person name="Michell C.T."/>
            <person name="Saber N."/>
            <person name="Kharbatia N.M."/>
            <person name="Rupper R.R."/>
            <person name="Sharp A.R."/>
            <person name="Dally N."/>
            <person name="Boughton B.A."/>
            <person name="Woo Y.H."/>
            <person name="Gao G."/>
            <person name="Schijlen E.G.W.M."/>
            <person name="Guo X."/>
            <person name="Momin A.A."/>
            <person name="Negrao S."/>
            <person name="Al-Babili S."/>
            <person name="Gehring C."/>
            <person name="Roessner U."/>
            <person name="Jung C."/>
            <person name="Murphy K."/>
            <person name="Arold S.T."/>
            <person name="Gojobori T."/>
            <person name="van der Linden C.G."/>
            <person name="van Loo E.N."/>
            <person name="Jellen E.N."/>
            <person name="Maughan P.J."/>
            <person name="Tester M."/>
        </authorList>
    </citation>
    <scope>NUCLEOTIDE SEQUENCE [LARGE SCALE GENOMIC DNA]</scope>
    <source>
        <strain evidence="4">cv. PI 614886</strain>
    </source>
</reference>
<dbReference type="GO" id="GO:0016491">
    <property type="term" value="F:oxidoreductase activity"/>
    <property type="evidence" value="ECO:0007669"/>
    <property type="project" value="UniProtKB-KW"/>
</dbReference>
<dbReference type="InterPro" id="IPR052259">
    <property type="entry name" value="Nucleoredoxin-like"/>
</dbReference>
<proteinExistence type="predicted"/>
<dbReference type="AlphaFoldDB" id="A0A803MWN4"/>
<accession>A0A803MWN4</accession>
<sequence length="570" mass="66032">MDEEKRKKFPEKLKLDKEEIRRYMFPCAPTEPWLEENFIKALDGSRINSESELFHVLSVSNQLTNSVLKECFYGSKCDIEIGKPLDVKSLLFPSRKGFLVRRGLVVDAKNLKLSGKYVMLCCFMVPLNWNSIAWKVAVACHDFYSKMKNRFEMVIVAIMRDGWTHDKKAFSQFMSAFTSSCLAIPFHAKSHRRRVCKYLGGMFMANMTLLTPTHFLSLLMRMLACISLLHRLLRTFCIAEPLILSSGSEAFWKEKRPISQLKSKLVWLYLYTSGNLLPWLRKIEEACRQSDKELDIVVVYLPDWDRQDPRWYPEFFSTVLAKQNISWWVAPYNNTASIILKHLFEGEKVIIVGPNGSYLDTYGAELMQLYGITGYPFTVKHVAQKTLAELSKVTLESFLDLLNMSLEHHHIGKNILFYFDYPLSNNSVVYDAYTRFTSDVDAVILPCSIADATVVTEPEGDDSKKARGKPSWHNPCIAINTVVEKFFTRFFNRRFPTIVAFGKDGRICSLLAHRLPYSHGDKSFPIKGDLLEEVSSILTDYLDRYYDDELRYYPDMLYLEELQESRHSWV</sequence>
<evidence type="ECO:0000256" key="1">
    <source>
        <dbReference type="ARBA" id="ARBA00023002"/>
    </source>
</evidence>
<reference evidence="4" key="2">
    <citation type="submission" date="2021-03" db="UniProtKB">
        <authorList>
            <consortium name="EnsemblPlants"/>
        </authorList>
    </citation>
    <scope>IDENTIFICATION</scope>
</reference>
<keyword evidence="2" id="KW-0520">NAD</keyword>
<dbReference type="Gramene" id="AUR62036474-RA">
    <property type="protein sequence ID" value="AUR62036474-RA:cds"/>
    <property type="gene ID" value="AUR62036474"/>
</dbReference>
<evidence type="ECO:0000313" key="4">
    <source>
        <dbReference type="EnsemblPlants" id="AUR62036474-RA:cds"/>
    </source>
</evidence>
<organism evidence="4 5">
    <name type="scientific">Chenopodium quinoa</name>
    <name type="common">Quinoa</name>
    <dbReference type="NCBI Taxonomy" id="63459"/>
    <lineage>
        <taxon>Eukaryota</taxon>
        <taxon>Viridiplantae</taxon>
        <taxon>Streptophyta</taxon>
        <taxon>Embryophyta</taxon>
        <taxon>Tracheophyta</taxon>
        <taxon>Spermatophyta</taxon>
        <taxon>Magnoliopsida</taxon>
        <taxon>eudicotyledons</taxon>
        <taxon>Gunneridae</taxon>
        <taxon>Pentapetalae</taxon>
        <taxon>Caryophyllales</taxon>
        <taxon>Chenopodiaceae</taxon>
        <taxon>Chenopodioideae</taxon>
        <taxon>Atripliceae</taxon>
        <taxon>Chenopodium</taxon>
    </lineage>
</organism>
<name>A0A803MWN4_CHEQI</name>
<dbReference type="PANTHER" id="PTHR13871">
    <property type="entry name" value="THIOREDOXIN"/>
    <property type="match status" value="1"/>
</dbReference>
<keyword evidence="3" id="KW-1133">Transmembrane helix</keyword>
<dbReference type="EnsemblPlants" id="AUR62036474-RA">
    <property type="protein sequence ID" value="AUR62036474-RA:cds"/>
    <property type="gene ID" value="AUR62036474"/>
</dbReference>